<keyword evidence="9 10" id="KW-0472">Membrane</keyword>
<keyword evidence="10" id="KW-1133">Transmembrane helix</keyword>
<feature type="domain" description="4Fe-4S ferredoxin-type" evidence="11">
    <location>
        <begin position="129"/>
        <end position="163"/>
    </location>
</feature>
<keyword evidence="7" id="KW-0408">Iron</keyword>
<accession>A0A0W8G082</accession>
<dbReference type="InterPro" id="IPR007202">
    <property type="entry name" value="4Fe-4S_dom"/>
</dbReference>
<evidence type="ECO:0000256" key="3">
    <source>
        <dbReference type="ARBA" id="ARBA00022723"/>
    </source>
</evidence>
<sequence>MDATLLIAIATMGGLGFIFAGGLAIADKKLRVFEDPKIAQINELLPGANCGGCGYAGCYDFAVNVVSGKVLVTGCPVGGEDCAHDIANIMGVDAGASIKMLPRILCRGGNTEAVKKMVEYYGPISCSVMAIVSGGDKQCYYGCLGGGDCVVACPFNAMVMNENGLPEVIEELCTGCGNCVKACPRNIIEMHPADRHVFVFCKNQDDPKKAKEVCSVSCMGCGICARKSDGGVVMDNNLAVINYAQLDVSKIPFDKCKTNAIGYIDLREKLAIDIPVDASTSMEKELVNHNAK</sequence>
<keyword evidence="8" id="KW-0411">Iron-sulfur</keyword>
<gene>
    <name evidence="13" type="ORF">ASZ90_003678</name>
</gene>
<feature type="domain" description="4Fe-4S ferredoxin-type" evidence="11">
    <location>
        <begin position="164"/>
        <end position="193"/>
    </location>
</feature>
<keyword evidence="10" id="KW-0812">Transmembrane</keyword>
<organism evidence="13">
    <name type="scientific">hydrocarbon metagenome</name>
    <dbReference type="NCBI Taxonomy" id="938273"/>
    <lineage>
        <taxon>unclassified sequences</taxon>
        <taxon>metagenomes</taxon>
        <taxon>ecological metagenomes</taxon>
    </lineage>
</organism>
<reference evidence="13" key="1">
    <citation type="journal article" date="2015" name="Proc. Natl. Acad. Sci. U.S.A.">
        <title>Networks of energetic and metabolic interactions define dynamics in microbial communities.</title>
        <authorList>
            <person name="Embree M."/>
            <person name="Liu J.K."/>
            <person name="Al-Bassam M.M."/>
            <person name="Zengler K."/>
        </authorList>
    </citation>
    <scope>NUCLEOTIDE SEQUENCE</scope>
</reference>
<evidence type="ECO:0000256" key="10">
    <source>
        <dbReference type="SAM" id="Phobius"/>
    </source>
</evidence>
<dbReference type="Pfam" id="PF14697">
    <property type="entry name" value="Fer4_21"/>
    <property type="match status" value="1"/>
</dbReference>
<dbReference type="Gene3D" id="3.30.70.20">
    <property type="match status" value="1"/>
</dbReference>
<comment type="caution">
    <text evidence="13">The sequence shown here is derived from an EMBL/GenBank/DDBJ whole genome shotgun (WGS) entry which is preliminary data.</text>
</comment>
<dbReference type="GO" id="GO:0046872">
    <property type="term" value="F:metal ion binding"/>
    <property type="evidence" value="ECO:0007669"/>
    <property type="project" value="UniProtKB-KW"/>
</dbReference>
<dbReference type="InterPro" id="IPR010207">
    <property type="entry name" value="Elect_transpt_cplx_RnfB/RsxB"/>
</dbReference>
<dbReference type="InterPro" id="IPR050395">
    <property type="entry name" value="4Fe4S_Ferredoxin_RnfB"/>
</dbReference>
<dbReference type="PANTHER" id="PTHR43560">
    <property type="entry name" value="ION-TRANSLOCATING OXIDOREDUCTASE COMPLEX SUBUNIT B"/>
    <property type="match status" value="1"/>
</dbReference>
<dbReference type="InterPro" id="IPR017896">
    <property type="entry name" value="4Fe4S_Fe-S-bd"/>
</dbReference>
<dbReference type="PANTHER" id="PTHR43560:SF1">
    <property type="entry name" value="ION-TRANSLOCATING OXIDOREDUCTASE COMPLEX SUBUNIT B"/>
    <property type="match status" value="1"/>
</dbReference>
<evidence type="ECO:0000256" key="7">
    <source>
        <dbReference type="ARBA" id="ARBA00023004"/>
    </source>
</evidence>
<keyword evidence="3" id="KW-0479">Metal-binding</keyword>
<keyword evidence="6" id="KW-0249">Electron transport</keyword>
<evidence type="ECO:0000256" key="2">
    <source>
        <dbReference type="ARBA" id="ARBA00022485"/>
    </source>
</evidence>
<dbReference type="GO" id="GO:0009055">
    <property type="term" value="F:electron transfer activity"/>
    <property type="evidence" value="ECO:0007669"/>
    <property type="project" value="InterPro"/>
</dbReference>
<dbReference type="PROSITE" id="PS51379">
    <property type="entry name" value="4FE4S_FER_2"/>
    <property type="match status" value="2"/>
</dbReference>
<evidence type="ECO:0000313" key="13">
    <source>
        <dbReference type="EMBL" id="KUG26476.1"/>
    </source>
</evidence>
<evidence type="ECO:0000256" key="6">
    <source>
        <dbReference type="ARBA" id="ARBA00022982"/>
    </source>
</evidence>
<feature type="transmembrane region" description="Helical" evidence="10">
    <location>
        <begin position="6"/>
        <end position="26"/>
    </location>
</feature>
<dbReference type="InterPro" id="IPR017900">
    <property type="entry name" value="4Fe4S_Fe_S_CS"/>
</dbReference>
<name>A0A0W8G082_9ZZZZ</name>
<dbReference type="HAMAP" id="MF_00463">
    <property type="entry name" value="RsxB_RnfB"/>
    <property type="match status" value="1"/>
</dbReference>
<dbReference type="SUPFAM" id="SSF54862">
    <property type="entry name" value="4Fe-4S ferredoxins"/>
    <property type="match status" value="1"/>
</dbReference>
<evidence type="ECO:0000256" key="4">
    <source>
        <dbReference type="ARBA" id="ARBA00022737"/>
    </source>
</evidence>
<dbReference type="Gene3D" id="1.10.15.40">
    <property type="entry name" value="Electron transport complex subunit B, putative Fe-S cluster"/>
    <property type="match status" value="1"/>
</dbReference>
<evidence type="ECO:0000259" key="11">
    <source>
        <dbReference type="PROSITE" id="PS51379"/>
    </source>
</evidence>
<keyword evidence="5" id="KW-1278">Translocase</keyword>
<feature type="domain" description="4Fe-4S" evidence="12">
    <location>
        <begin position="33"/>
        <end position="92"/>
    </location>
</feature>
<dbReference type="AlphaFoldDB" id="A0A0W8G082"/>
<evidence type="ECO:0000256" key="8">
    <source>
        <dbReference type="ARBA" id="ARBA00023014"/>
    </source>
</evidence>
<protein>
    <submittedName>
        <fullName evidence="13">Electron transport complex protein rnfb</fullName>
    </submittedName>
</protein>
<dbReference type="GO" id="GO:0051539">
    <property type="term" value="F:4 iron, 4 sulfur cluster binding"/>
    <property type="evidence" value="ECO:0007669"/>
    <property type="project" value="UniProtKB-KW"/>
</dbReference>
<evidence type="ECO:0000256" key="9">
    <source>
        <dbReference type="ARBA" id="ARBA00023136"/>
    </source>
</evidence>
<proteinExistence type="inferred from homology"/>
<keyword evidence="2" id="KW-0004">4Fe-4S</keyword>
<keyword evidence="4" id="KW-0677">Repeat</keyword>
<dbReference type="Pfam" id="PF04060">
    <property type="entry name" value="FeS"/>
    <property type="match status" value="1"/>
</dbReference>
<evidence type="ECO:0000256" key="5">
    <source>
        <dbReference type="ARBA" id="ARBA00022967"/>
    </source>
</evidence>
<keyword evidence="1" id="KW-0813">Transport</keyword>
<evidence type="ECO:0000259" key="12">
    <source>
        <dbReference type="PROSITE" id="PS51656"/>
    </source>
</evidence>
<dbReference type="PROSITE" id="PS51656">
    <property type="entry name" value="4FE4S"/>
    <property type="match status" value="1"/>
</dbReference>
<evidence type="ECO:0000256" key="1">
    <source>
        <dbReference type="ARBA" id="ARBA00022448"/>
    </source>
</evidence>
<dbReference type="EMBL" id="LNQE01000458">
    <property type="protein sequence ID" value="KUG26476.1"/>
    <property type="molecule type" value="Genomic_DNA"/>
</dbReference>
<dbReference type="PROSITE" id="PS00198">
    <property type="entry name" value="4FE4S_FER_1"/>
    <property type="match status" value="1"/>
</dbReference>